<organism evidence="4 7">
    <name type="scientific">Paenibacillus hexagrammi</name>
    <dbReference type="NCBI Taxonomy" id="2908839"/>
    <lineage>
        <taxon>Bacteria</taxon>
        <taxon>Bacillati</taxon>
        <taxon>Bacillota</taxon>
        <taxon>Bacilli</taxon>
        <taxon>Bacillales</taxon>
        <taxon>Paenibacillaceae</taxon>
        <taxon>Paenibacillus</taxon>
    </lineage>
</organism>
<feature type="domain" description="Transposase DDE" evidence="3">
    <location>
        <begin position="378"/>
        <end position="467"/>
    </location>
</feature>
<dbReference type="InterPro" id="IPR025668">
    <property type="entry name" value="Tnp_DDE_dom"/>
</dbReference>
<dbReference type="EMBL" id="CP090978">
    <property type="protein sequence ID" value="UJF31652.1"/>
    <property type="molecule type" value="Genomic_DNA"/>
</dbReference>
<dbReference type="Proteomes" id="UP001649230">
    <property type="component" value="Chromosome"/>
</dbReference>
<reference evidence="4" key="1">
    <citation type="submission" date="2022-01" db="EMBL/GenBank/DDBJ databases">
        <authorList>
            <person name="Kim Y.-S."/>
            <person name="Kim D.-G."/>
            <person name="Kong H.J."/>
            <person name="Kim Y.-O."/>
        </authorList>
    </citation>
    <scope>NUCLEOTIDE SEQUENCE</scope>
    <source>
        <strain evidence="4">YPD9-1</strain>
    </source>
</reference>
<dbReference type="InterPro" id="IPR047710">
    <property type="entry name" value="Transpos_IS5-like"/>
</dbReference>
<dbReference type="Pfam" id="PF13586">
    <property type="entry name" value="DDE_Tnp_1_2"/>
    <property type="match status" value="1"/>
</dbReference>
<dbReference type="Pfam" id="PF05598">
    <property type="entry name" value="DUF772"/>
    <property type="match status" value="1"/>
</dbReference>
<evidence type="ECO:0000259" key="2">
    <source>
        <dbReference type="Pfam" id="PF05598"/>
    </source>
</evidence>
<evidence type="ECO:0000313" key="4">
    <source>
        <dbReference type="EMBL" id="UJF31652.1"/>
    </source>
</evidence>
<dbReference type="InterPro" id="IPR008490">
    <property type="entry name" value="Transposase_InsH_N"/>
</dbReference>
<evidence type="ECO:0000256" key="1">
    <source>
        <dbReference type="SAM" id="MobiDB-lite"/>
    </source>
</evidence>
<feature type="compositionally biased region" description="Low complexity" evidence="1">
    <location>
        <begin position="150"/>
        <end position="161"/>
    </location>
</feature>
<feature type="region of interest" description="Disordered" evidence="1">
    <location>
        <begin position="136"/>
        <end position="162"/>
    </location>
</feature>
<protein>
    <submittedName>
        <fullName evidence="4">IS5 family transposase</fullName>
    </submittedName>
</protein>
<evidence type="ECO:0000313" key="7">
    <source>
        <dbReference type="Proteomes" id="UP001649230"/>
    </source>
</evidence>
<reference evidence="4 7" key="2">
    <citation type="journal article" date="2024" name="Int. J. Syst. Evol. Microbiol.">
        <title>Paenibacillus hexagrammi sp. nov., a novel bacterium isolated from the gut content of Hexagrammos agrammus.</title>
        <authorList>
            <person name="Jung H.K."/>
            <person name="Kim D.G."/>
            <person name="Zin H."/>
            <person name="Park J."/>
            <person name="Jung H."/>
            <person name="Kim Y.O."/>
            <person name="Kong H.J."/>
            <person name="Kim J.W."/>
            <person name="Kim Y.S."/>
        </authorList>
    </citation>
    <scope>NUCLEOTIDE SEQUENCE [LARGE SCALE GENOMIC DNA]</scope>
    <source>
        <strain evidence="4 7">YPD9-1</strain>
    </source>
</reference>
<dbReference type="PANTHER" id="PTHR33803">
    <property type="entry name" value="IS1478 TRANSPOSASE"/>
    <property type="match status" value="1"/>
</dbReference>
<dbReference type="EMBL" id="CP090978">
    <property type="protein sequence ID" value="UJF32200.1"/>
    <property type="molecule type" value="Genomic_DNA"/>
</dbReference>
<keyword evidence="7" id="KW-1185">Reference proteome</keyword>
<evidence type="ECO:0000313" key="5">
    <source>
        <dbReference type="EMBL" id="UJF32200.1"/>
    </source>
</evidence>
<evidence type="ECO:0000313" key="6">
    <source>
        <dbReference type="EMBL" id="UJF32696.1"/>
    </source>
</evidence>
<accession>A0ABY3SCX0</accession>
<name>A0ABY3SCX0_9BACL</name>
<gene>
    <name evidence="4" type="ORF">L0M14_17895</name>
    <name evidence="5" type="ORF">L0M14_21095</name>
    <name evidence="6" type="ORF">L0M14_24225</name>
</gene>
<dbReference type="NCBIfam" id="NF033578">
    <property type="entry name" value="transpos_IS5_1"/>
    <property type="match status" value="1"/>
</dbReference>
<dbReference type="EMBL" id="CP090978">
    <property type="protein sequence ID" value="UJF32696.1"/>
    <property type="molecule type" value="Genomic_DNA"/>
</dbReference>
<sequence>MFQRSEGQLILPGDFFLPFGGKLSEDNRWVLLAAMIPWAKVEEKYAKSFKRSQKGQKAVPVRVALGALIIQERLGTDDRETLQQILENPYLQYFLGLPGYQNRRPFHASLMTHFRKRLGSDVLQEVNEWIALEEVQKQTDEQGSDDDDSSGGNAAGSASGSLTHQNAEAPLHQGKLLLDATCAPADMAYPTDLSLLNDAREKLEIIIDLLHQPHRGKTAKPRTYRQKARKAYLAVSKQRRVKPRTMRKAIGKQLRFVARNLRTVAALAETSHLSALPRSLYKKLLVIQELYRQQRQMFDERSHSIPDRIVSISQPHVRPIVRGKAKASVEFGAKVAISLVNGFAFEEKRDWDNFNEGLTLKASVEAYYKRFGFYPEAVLADQIYRNRENLRYCKGLGIRLSGPQLGRPSANQEEAKRLSKVDASERNAIEGKFGEGKRCYGLGRIRARLQATSETVISMQFLVMNLERRLRLFFLSFFAGLQTVRLCVNVRLLKLN</sequence>
<proteinExistence type="predicted"/>
<dbReference type="RefSeq" id="WP_235117997.1">
    <property type="nucleotide sequence ID" value="NZ_CP090978.1"/>
</dbReference>
<dbReference type="PANTHER" id="PTHR33803:SF3">
    <property type="entry name" value="BLL1974 PROTEIN"/>
    <property type="match status" value="1"/>
</dbReference>
<evidence type="ECO:0000259" key="3">
    <source>
        <dbReference type="Pfam" id="PF13586"/>
    </source>
</evidence>
<feature type="domain" description="Transposase InsH N-terminal" evidence="2">
    <location>
        <begin position="22"/>
        <end position="117"/>
    </location>
</feature>